<feature type="repeat" description="WD" evidence="17">
    <location>
        <begin position="665"/>
        <end position="698"/>
    </location>
</feature>
<accession>A0A2P7Z4E8</accession>
<keyword evidence="7" id="KW-0963">Cytoplasm</keyword>
<feature type="transmembrane region" description="Helical" evidence="19">
    <location>
        <begin position="802"/>
        <end position="821"/>
    </location>
</feature>
<evidence type="ECO:0000313" key="20">
    <source>
        <dbReference type="EMBL" id="PSK43079.1"/>
    </source>
</evidence>
<keyword evidence="10" id="KW-0819">tRNA processing</keyword>
<evidence type="ECO:0000256" key="7">
    <source>
        <dbReference type="ARBA" id="ARBA00022490"/>
    </source>
</evidence>
<keyword evidence="14" id="KW-0539">Nucleus</keyword>
<organism evidence="20 21">
    <name type="scientific">Elsinoe australis</name>
    <dbReference type="NCBI Taxonomy" id="40998"/>
    <lineage>
        <taxon>Eukaryota</taxon>
        <taxon>Fungi</taxon>
        <taxon>Dikarya</taxon>
        <taxon>Ascomycota</taxon>
        <taxon>Pezizomycotina</taxon>
        <taxon>Dothideomycetes</taxon>
        <taxon>Dothideomycetidae</taxon>
        <taxon>Myriangiales</taxon>
        <taxon>Elsinoaceae</taxon>
        <taxon>Elsinoe</taxon>
    </lineage>
</organism>
<dbReference type="InterPro" id="IPR006603">
    <property type="entry name" value="PQ-loop_rpt"/>
</dbReference>
<dbReference type="PANTHER" id="PTHR44111">
    <property type="entry name" value="ELONGATOR COMPLEX PROTEIN 2"/>
    <property type="match status" value="1"/>
</dbReference>
<evidence type="ECO:0000256" key="10">
    <source>
        <dbReference type="ARBA" id="ARBA00022694"/>
    </source>
</evidence>
<proteinExistence type="inferred from homology"/>
<feature type="repeat" description="WD" evidence="17">
    <location>
        <begin position="99"/>
        <end position="140"/>
    </location>
</feature>
<protein>
    <recommendedName>
        <fullName evidence="6">Elongator complex protein 2</fullName>
    </recommendedName>
</protein>
<dbReference type="FunFam" id="2.130.10.10:FF:000400">
    <property type="entry name" value="Elongator acetyltransferase complex subunit 2"/>
    <property type="match status" value="1"/>
</dbReference>
<feature type="repeat" description="WD" evidence="17">
    <location>
        <begin position="212"/>
        <end position="259"/>
    </location>
</feature>
<feature type="compositionally biased region" description="Low complexity" evidence="18">
    <location>
        <begin position="878"/>
        <end position="903"/>
    </location>
</feature>
<dbReference type="InterPro" id="IPR011044">
    <property type="entry name" value="Quino_amine_DH_bsu"/>
</dbReference>
<evidence type="ECO:0000256" key="19">
    <source>
        <dbReference type="SAM" id="Phobius"/>
    </source>
</evidence>
<feature type="transmembrane region" description="Helical" evidence="19">
    <location>
        <begin position="833"/>
        <end position="857"/>
    </location>
</feature>
<keyword evidence="13 19" id="KW-0472">Membrane</keyword>
<dbReference type="InterPro" id="IPR015943">
    <property type="entry name" value="WD40/YVTN_repeat-like_dom_sf"/>
</dbReference>
<feature type="transmembrane region" description="Helical" evidence="19">
    <location>
        <begin position="769"/>
        <end position="790"/>
    </location>
</feature>
<evidence type="ECO:0000256" key="3">
    <source>
        <dbReference type="ARBA" id="ARBA00004496"/>
    </source>
</evidence>
<keyword evidence="8 17" id="KW-0853">WD repeat</keyword>
<dbReference type="PANTHER" id="PTHR44111:SF1">
    <property type="entry name" value="ELONGATOR COMPLEX PROTEIN 2"/>
    <property type="match status" value="1"/>
</dbReference>
<evidence type="ECO:0000256" key="8">
    <source>
        <dbReference type="ARBA" id="ARBA00022574"/>
    </source>
</evidence>
<gene>
    <name evidence="20" type="ORF">B9Z65_7033</name>
</gene>
<dbReference type="SMART" id="SM00679">
    <property type="entry name" value="CTNS"/>
    <property type="match status" value="2"/>
</dbReference>
<evidence type="ECO:0000256" key="4">
    <source>
        <dbReference type="ARBA" id="ARBA00005043"/>
    </source>
</evidence>
<dbReference type="SUPFAM" id="SSF50978">
    <property type="entry name" value="WD40 repeat-like"/>
    <property type="match status" value="1"/>
</dbReference>
<dbReference type="Gene3D" id="2.130.10.10">
    <property type="entry name" value="YVTN repeat-like/Quinoprotein amine dehydrogenase"/>
    <property type="match status" value="4"/>
</dbReference>
<evidence type="ECO:0000256" key="16">
    <source>
        <dbReference type="ARBA" id="ARBA00050768"/>
    </source>
</evidence>
<dbReference type="Gene3D" id="1.20.1280.290">
    <property type="match status" value="2"/>
</dbReference>
<dbReference type="SMART" id="SM00320">
    <property type="entry name" value="WD40"/>
    <property type="match status" value="10"/>
</dbReference>
<evidence type="ECO:0000256" key="14">
    <source>
        <dbReference type="ARBA" id="ARBA00023242"/>
    </source>
</evidence>
<dbReference type="GO" id="GO:0034486">
    <property type="term" value="P:vacuolar transmembrane transport"/>
    <property type="evidence" value="ECO:0007669"/>
    <property type="project" value="UniProtKB-ARBA"/>
</dbReference>
<feature type="repeat" description="WD" evidence="17">
    <location>
        <begin position="52"/>
        <end position="97"/>
    </location>
</feature>
<comment type="similarity">
    <text evidence="5">Belongs to the WD repeat ELP2 family.</text>
</comment>
<comment type="subcellular location">
    <subcellularLocation>
        <location evidence="3">Cytoplasm</location>
    </subcellularLocation>
    <subcellularLocation>
        <location evidence="2">Membrane</location>
        <topology evidence="2">Multi-pass membrane protein</topology>
    </subcellularLocation>
    <subcellularLocation>
        <location evidence="1">Nucleus</location>
    </subcellularLocation>
</comment>
<dbReference type="PROSITE" id="PS50294">
    <property type="entry name" value="WD_REPEATS_REGION"/>
    <property type="match status" value="4"/>
</dbReference>
<dbReference type="InterPro" id="IPR037289">
    <property type="entry name" value="Elp2"/>
</dbReference>
<dbReference type="GO" id="GO:0033588">
    <property type="term" value="C:elongator holoenzyme complex"/>
    <property type="evidence" value="ECO:0007669"/>
    <property type="project" value="InterPro"/>
</dbReference>
<feature type="repeat" description="WD" evidence="17">
    <location>
        <begin position="617"/>
        <end position="658"/>
    </location>
</feature>
<evidence type="ECO:0000256" key="5">
    <source>
        <dbReference type="ARBA" id="ARBA00005881"/>
    </source>
</evidence>
<dbReference type="OrthoDB" id="27911at2759"/>
<evidence type="ECO:0000256" key="13">
    <source>
        <dbReference type="ARBA" id="ARBA00023136"/>
    </source>
</evidence>
<dbReference type="STRING" id="40998.A0A2P7Z4E8"/>
<keyword evidence="11" id="KW-0677">Repeat</keyword>
<dbReference type="InterPro" id="IPR036322">
    <property type="entry name" value="WD40_repeat_dom_sf"/>
</dbReference>
<comment type="pathway">
    <text evidence="4">tRNA modification; 5-methoxycarbonylmethyl-2-thiouridine-tRNA biosynthesis.</text>
</comment>
<evidence type="ECO:0000256" key="15">
    <source>
        <dbReference type="ARBA" id="ARBA00038039"/>
    </source>
</evidence>
<sequence length="1181" mass="128548">MTTIKQLFISAGGNRHPNAADWKGGVLVFGSGHNVAIWKASKSADAGIETLLRGHTDHVNAVRLLSRTGEDLPALLSGSSDKTVRLWTWQDGRYQESARVSHDGSVNTISVLPDKNLVVTGAADGTLCAWSITDSTAAGSTRDAAIADETGTDVRKDLQLLQTIPIRPRFLPLATALITLDDGSTALAVAGTTSTIQVYIQQDKEFSLAATLSGHEGWVRSLDFTRESSSPGSDILLASASQDKYIRLWRLNRGQDLPTTSAASQDPSLGILGKSLSNKPHYIGQGASLHSITFEALLIGSEDWIYTAQWKLGSDGPELLTTSADNSVSVWKRQADSGYWICETRLGEISAQKGSTTATGSAGGFWIGLWSPDGDRIASLGRTGSWRMWDWVSSQKAWEPRYGIGGHVKEVKGISWASDGSYLLSTGSDQTTRLLAQWQKGADATWHELARPQIHGYDLNCVDTLGTRQFISGADEKLLRVFNMSKASAQLISNLSGSIDSATDDLPESANIPVLGLSNKAIADEDQEDTNGDVPTEEQVKSKPGLSLDKPPLEDQLARHTLWPEHEKLYGHGYEISAVAASHDGKLVATACRASSIDHAVIRLYETTDWREIRPSLSGHNLTVTSLAFSPDNSKLLSVGRDRQWMLYERESDDSTVFKLSASNPKGHSRMILDCSWAPSTDGDIFATAGRDKSVKIWHRGATKAEYTCKATIPNAVAATAVRFNQTSHSDGNAVLAWGTEEGEVALPPQCHPTSDFLQRLSATFHVCVPTPLAFISSALGVLSIVSWLFAQLPQIYKNYSLASTTGLSIFFLVEWCLGDLSNLFGAVFTNQASWQIVVAGYYCFVDLVLVFQWIWYEKLRHGWTIRSVWVKSKDSDNSNNPPSSIERLASSGRSISDTSSIRSTDRSIGKTAARDIAYSGSPRDGPGWRMPRFTPDEKDRINGSLSPSGRPYLSAPSSSFSGPSPRTIFMVACCIALAQASPIDTNQPAARSASSNPLRLAGTVLSWTSTALYLLSRLPQLYKNYQRQSTAGLSPLLFMAAFFGNLFYSSSILTNPCAWYDFAPYGGGGWAGPEGSVRRDWVLNALPFWLGAAGVLILDGAMGVQFLIYGEAGSVVLAEEVDTGRRRRRWKRVSGYMRGWVPNFSDGKIRVRGLQATTGREEERGLVRGEARRDYYGTIS</sequence>
<reference evidence="20 21" key="1">
    <citation type="submission" date="2017-05" db="EMBL/GenBank/DDBJ databases">
        <title>Draft genome sequence of Elsinoe australis.</title>
        <authorList>
            <person name="Cheng Q."/>
        </authorList>
    </citation>
    <scope>NUCLEOTIDE SEQUENCE [LARGE SCALE GENOMIC DNA]</scope>
    <source>
        <strain evidence="20 21">NL1</strain>
    </source>
</reference>
<dbReference type="GO" id="GO:0005634">
    <property type="term" value="C:nucleus"/>
    <property type="evidence" value="ECO:0007669"/>
    <property type="project" value="UniProtKB-SubCell"/>
</dbReference>
<feature type="transmembrane region" description="Helical" evidence="19">
    <location>
        <begin position="1037"/>
        <end position="1055"/>
    </location>
</feature>
<comment type="caution">
    <text evidence="20">The sequence shown here is derived from an EMBL/GenBank/DDBJ whole genome shotgun (WGS) entry which is preliminary data.</text>
</comment>
<evidence type="ECO:0000256" key="1">
    <source>
        <dbReference type="ARBA" id="ARBA00004123"/>
    </source>
</evidence>
<evidence type="ECO:0000256" key="11">
    <source>
        <dbReference type="ARBA" id="ARBA00022737"/>
    </source>
</evidence>
<keyword evidence="9 19" id="KW-0812">Transmembrane</keyword>
<feature type="region of interest" description="Disordered" evidence="18">
    <location>
        <begin position="873"/>
        <end position="959"/>
    </location>
</feature>
<dbReference type="Pfam" id="PF00400">
    <property type="entry name" value="WD40"/>
    <property type="match status" value="7"/>
</dbReference>
<dbReference type="Pfam" id="PF04193">
    <property type="entry name" value="PQ-loop"/>
    <property type="match status" value="2"/>
</dbReference>
<dbReference type="GO" id="GO:0015174">
    <property type="term" value="F:basic amino acid transmembrane transporter activity"/>
    <property type="evidence" value="ECO:0007669"/>
    <property type="project" value="UniProtKB-ARBA"/>
</dbReference>
<dbReference type="UniPathway" id="UPA00988"/>
<dbReference type="PROSITE" id="PS50082">
    <property type="entry name" value="WD_REPEATS_2"/>
    <property type="match status" value="6"/>
</dbReference>
<evidence type="ECO:0000256" key="6">
    <source>
        <dbReference type="ARBA" id="ARBA00020267"/>
    </source>
</evidence>
<feature type="transmembrane region" description="Helical" evidence="19">
    <location>
        <begin position="1089"/>
        <end position="1110"/>
    </location>
</feature>
<feature type="region of interest" description="Disordered" evidence="18">
    <location>
        <begin position="524"/>
        <end position="551"/>
    </location>
</feature>
<dbReference type="GO" id="GO:0002098">
    <property type="term" value="P:tRNA wobble uridine modification"/>
    <property type="evidence" value="ECO:0007669"/>
    <property type="project" value="InterPro"/>
</dbReference>
<evidence type="ECO:0000256" key="9">
    <source>
        <dbReference type="ARBA" id="ARBA00022692"/>
    </source>
</evidence>
<evidence type="ECO:0000256" key="12">
    <source>
        <dbReference type="ARBA" id="ARBA00022989"/>
    </source>
</evidence>
<name>A0A2P7Z4E8_9PEZI</name>
<dbReference type="GO" id="GO:0098852">
    <property type="term" value="C:lytic vacuole membrane"/>
    <property type="evidence" value="ECO:0007669"/>
    <property type="project" value="UniProtKB-ARBA"/>
</dbReference>
<evidence type="ECO:0000256" key="17">
    <source>
        <dbReference type="PROSITE-ProRule" id="PRU00221"/>
    </source>
</evidence>
<keyword evidence="21" id="KW-1185">Reference proteome</keyword>
<evidence type="ECO:0000313" key="21">
    <source>
        <dbReference type="Proteomes" id="UP000243723"/>
    </source>
</evidence>
<keyword evidence="12 19" id="KW-1133">Transmembrane helix</keyword>
<dbReference type="InterPro" id="IPR001680">
    <property type="entry name" value="WD40_rpt"/>
</dbReference>
<comment type="similarity">
    <text evidence="15">Belongs to the laat-1 family.</text>
</comment>
<dbReference type="AlphaFoldDB" id="A0A2P7Z4E8"/>
<feature type="repeat" description="WD" evidence="17">
    <location>
        <begin position="404"/>
        <end position="434"/>
    </location>
</feature>
<evidence type="ECO:0000256" key="18">
    <source>
        <dbReference type="SAM" id="MobiDB-lite"/>
    </source>
</evidence>
<dbReference type="SUPFAM" id="SSF50969">
    <property type="entry name" value="YVTN repeat-like/Quinoprotein amine dehydrogenase"/>
    <property type="match status" value="1"/>
</dbReference>
<dbReference type="EMBL" id="NHZQ01000331">
    <property type="protein sequence ID" value="PSK43079.1"/>
    <property type="molecule type" value="Genomic_DNA"/>
</dbReference>
<evidence type="ECO:0000256" key="2">
    <source>
        <dbReference type="ARBA" id="ARBA00004141"/>
    </source>
</evidence>
<dbReference type="Proteomes" id="UP000243723">
    <property type="component" value="Unassembled WGS sequence"/>
</dbReference>
<dbReference type="FunFam" id="1.20.1280.290:FF:000009">
    <property type="entry name" value="PQ loop repeat family protein"/>
    <property type="match status" value="1"/>
</dbReference>
<comment type="catalytic activity">
    <reaction evidence="16">
        <text>L-histidine(out) + L-arginine(in) = L-histidine(in) + L-arginine(out)</text>
        <dbReference type="Rhea" id="RHEA:71063"/>
        <dbReference type="ChEBI" id="CHEBI:32682"/>
        <dbReference type="ChEBI" id="CHEBI:57595"/>
    </reaction>
</comment>